<evidence type="ECO:0000256" key="9">
    <source>
        <dbReference type="ARBA" id="ARBA00022827"/>
    </source>
</evidence>
<dbReference type="AlphaFoldDB" id="A0A381U6J8"/>
<dbReference type="InterPro" id="IPR040156">
    <property type="entry name" value="ETF-QO"/>
</dbReference>
<evidence type="ECO:0000256" key="7">
    <source>
        <dbReference type="ARBA" id="ARBA00022630"/>
    </source>
</evidence>
<keyword evidence="11" id="KW-0560">Oxidoreductase</keyword>
<keyword evidence="14" id="KW-0830">Ubiquinone</keyword>
<protein>
    <recommendedName>
        <fullName evidence="4">electron-transferring-flavoprotein dehydrogenase</fullName>
        <ecNumber evidence="4">1.5.5.1</ecNumber>
    </recommendedName>
    <alternativeName>
        <fullName evidence="15">Electron-transferring-flavoprotein dehydrogenase</fullName>
    </alternativeName>
</protein>
<dbReference type="GO" id="GO:0004174">
    <property type="term" value="F:electron-transferring-flavoprotein dehydrogenase activity"/>
    <property type="evidence" value="ECO:0007669"/>
    <property type="project" value="UniProtKB-EC"/>
</dbReference>
<dbReference type="EMBL" id="UINC01005568">
    <property type="protein sequence ID" value="SVA22133.1"/>
    <property type="molecule type" value="Genomic_DNA"/>
</dbReference>
<evidence type="ECO:0000256" key="16">
    <source>
        <dbReference type="ARBA" id="ARBA00052682"/>
    </source>
</evidence>
<feature type="domain" description="ETF-QO/FixC ubiquinone-binding" evidence="18">
    <location>
        <begin position="248"/>
        <end position="343"/>
    </location>
</feature>
<keyword evidence="7" id="KW-0285">Flavoprotein</keyword>
<evidence type="ECO:0000256" key="3">
    <source>
        <dbReference type="ARBA" id="ARBA00002819"/>
    </source>
</evidence>
<evidence type="ECO:0000259" key="17">
    <source>
        <dbReference type="Pfam" id="PF05187"/>
    </source>
</evidence>
<dbReference type="SUPFAM" id="SSF51905">
    <property type="entry name" value="FAD/NAD(P)-binding domain"/>
    <property type="match status" value="1"/>
</dbReference>
<dbReference type="Gene3D" id="3.30.9.90">
    <property type="match status" value="1"/>
</dbReference>
<dbReference type="Gene3D" id="3.50.50.60">
    <property type="entry name" value="FAD/NAD(P)-binding domain"/>
    <property type="match status" value="1"/>
</dbReference>
<evidence type="ECO:0000256" key="5">
    <source>
        <dbReference type="ARBA" id="ARBA00022448"/>
    </source>
</evidence>
<comment type="cofactor">
    <cofactor evidence="1">
        <name>[4Fe-4S] cluster</name>
        <dbReference type="ChEBI" id="CHEBI:49883"/>
    </cofactor>
</comment>
<accession>A0A381U6J8</accession>
<dbReference type="PRINTS" id="PR00420">
    <property type="entry name" value="RNGMNOXGNASE"/>
</dbReference>
<keyword evidence="5" id="KW-0813">Transport</keyword>
<dbReference type="GO" id="GO:0046872">
    <property type="term" value="F:metal ion binding"/>
    <property type="evidence" value="ECO:0007669"/>
    <property type="project" value="UniProtKB-KW"/>
</dbReference>
<evidence type="ECO:0000313" key="19">
    <source>
        <dbReference type="EMBL" id="SVA22133.1"/>
    </source>
</evidence>
<evidence type="ECO:0000256" key="6">
    <source>
        <dbReference type="ARBA" id="ARBA00022485"/>
    </source>
</evidence>
<keyword evidence="9" id="KW-0274">FAD</keyword>
<comment type="function">
    <text evidence="3">Accepts electrons from ETF and reduces ubiquinone.</text>
</comment>
<feature type="domain" description="ETF-QO/FixX C-terminal" evidence="17">
    <location>
        <begin position="482"/>
        <end position="582"/>
    </location>
</feature>
<dbReference type="Pfam" id="PF05187">
    <property type="entry name" value="Fer4_ETF_QO"/>
    <property type="match status" value="1"/>
</dbReference>
<dbReference type="FunFam" id="3.30.70.20:FF:000012">
    <property type="entry name" value="Electron transfer flavoprotein-ubiquinone oxidoreductase, mitochondrial"/>
    <property type="match status" value="1"/>
</dbReference>
<evidence type="ECO:0000256" key="12">
    <source>
        <dbReference type="ARBA" id="ARBA00023004"/>
    </source>
</evidence>
<keyword evidence="10" id="KW-0249">Electron transport</keyword>
<dbReference type="PANTHER" id="PTHR10617">
    <property type="entry name" value="ELECTRON TRANSFER FLAVOPROTEIN-UBIQUINONE OXIDOREDUCTASE"/>
    <property type="match status" value="1"/>
</dbReference>
<dbReference type="SUPFAM" id="SSF54862">
    <property type="entry name" value="4Fe-4S ferredoxins"/>
    <property type="match status" value="1"/>
</dbReference>
<dbReference type="Pfam" id="PF21162">
    <property type="entry name" value="ETFQO_UQ-bd"/>
    <property type="match status" value="1"/>
</dbReference>
<dbReference type="PANTHER" id="PTHR10617:SF107">
    <property type="entry name" value="ELECTRON TRANSFER FLAVOPROTEIN-UBIQUINONE OXIDOREDUCTASE, MITOCHONDRIAL"/>
    <property type="match status" value="1"/>
</dbReference>
<comment type="cofactor">
    <cofactor evidence="2">
        <name>FAD</name>
        <dbReference type="ChEBI" id="CHEBI:57692"/>
    </cofactor>
</comment>
<evidence type="ECO:0000256" key="14">
    <source>
        <dbReference type="ARBA" id="ARBA00023075"/>
    </source>
</evidence>
<keyword evidence="6" id="KW-0004">4Fe-4S</keyword>
<dbReference type="Gene3D" id="3.30.70.20">
    <property type="match status" value="1"/>
</dbReference>
<dbReference type="EC" id="1.5.5.1" evidence="4"/>
<evidence type="ECO:0000256" key="13">
    <source>
        <dbReference type="ARBA" id="ARBA00023014"/>
    </source>
</evidence>
<evidence type="ECO:0000256" key="4">
    <source>
        <dbReference type="ARBA" id="ARBA00012696"/>
    </source>
</evidence>
<dbReference type="GO" id="GO:0051539">
    <property type="term" value="F:4 iron, 4 sulfur cluster binding"/>
    <property type="evidence" value="ECO:0007669"/>
    <property type="project" value="UniProtKB-KW"/>
</dbReference>
<keyword evidence="12" id="KW-0408">Iron</keyword>
<organism evidence="19">
    <name type="scientific">marine metagenome</name>
    <dbReference type="NCBI Taxonomy" id="408172"/>
    <lineage>
        <taxon>unclassified sequences</taxon>
        <taxon>metagenomes</taxon>
        <taxon>ecological metagenomes</taxon>
    </lineage>
</organism>
<dbReference type="InterPro" id="IPR007859">
    <property type="entry name" value="ETF-QO/FixX_C"/>
</dbReference>
<proteinExistence type="predicted"/>
<sequence>MDYAKASSSTIRSSTVFSYIAPYNSASLQQGCWVEEQTREAMEFDVVIVGGGPAGLSAAIRLMQLGAENDHEISVCLVEKGSEIGAHILSGAVFVPKALDELFPDWKNMDAPVSNPVTADDYYFLLNKTTKIPLPKILIPKPLHNNGNYALSLSNLCRWLGEQAESLGVNVFPGFAASEILFDENGRVNGIATGDMGVSSTGDEKPTYQAGYELRAKYTLFAEGCRGHLGKQLVEHFDLDKSSGTQHYAIGLKELWDIPPEKAQPGKVIHALGWPLGRFAGTGGGSFLYHLENNQVSLGLIIDLSYSNPYLSPFDEMQRWKHHPAIAKHLSGGKRVAYGARAIVKGGFPAIPKLTFPGGGLIGDDAGFLNVLKVKGSHTAMKSGMLGAEAVFEAVRSGTIVEDIDLQERFESSWLYDELYSSRNAGPALHKFGMFFGSAYSVFEQALTRGKHPLTLQDKTPDHDTLKSAADCNPIEYPKPDGTLSFDKLSSVFLSSTNHEEDQPCHLTLKDADVPIRDNLPKYAEPAQRYCPAGVYEVVEENGVPRFQINAQNCVHCKTCDIKDPAQNITWVVPEGTGGPNYPNM</sequence>
<gene>
    <name evidence="19" type="ORF">METZ01_LOCUS74987</name>
</gene>
<evidence type="ECO:0000256" key="10">
    <source>
        <dbReference type="ARBA" id="ARBA00022982"/>
    </source>
</evidence>
<dbReference type="Pfam" id="PF13450">
    <property type="entry name" value="NAD_binding_8"/>
    <property type="match status" value="1"/>
</dbReference>
<evidence type="ECO:0000259" key="18">
    <source>
        <dbReference type="Pfam" id="PF21162"/>
    </source>
</evidence>
<reference evidence="19" key="1">
    <citation type="submission" date="2018-05" db="EMBL/GenBank/DDBJ databases">
        <authorList>
            <person name="Lanie J.A."/>
            <person name="Ng W.-L."/>
            <person name="Kazmierczak K.M."/>
            <person name="Andrzejewski T.M."/>
            <person name="Davidsen T.M."/>
            <person name="Wayne K.J."/>
            <person name="Tettelin H."/>
            <person name="Glass J.I."/>
            <person name="Rusch D."/>
            <person name="Podicherti R."/>
            <person name="Tsui H.-C.T."/>
            <person name="Winkler M.E."/>
        </authorList>
    </citation>
    <scope>NUCLEOTIDE SEQUENCE</scope>
</reference>
<dbReference type="InterPro" id="IPR036188">
    <property type="entry name" value="FAD/NAD-bd_sf"/>
</dbReference>
<keyword evidence="13" id="KW-0411">Iron-sulfur</keyword>
<evidence type="ECO:0000256" key="11">
    <source>
        <dbReference type="ARBA" id="ARBA00023002"/>
    </source>
</evidence>
<evidence type="ECO:0000256" key="2">
    <source>
        <dbReference type="ARBA" id="ARBA00001974"/>
    </source>
</evidence>
<dbReference type="SUPFAM" id="SSF54373">
    <property type="entry name" value="FAD-linked reductases, C-terminal domain"/>
    <property type="match status" value="1"/>
</dbReference>
<dbReference type="InterPro" id="IPR049398">
    <property type="entry name" value="ETF-QO/FixC_UQ-bd"/>
</dbReference>
<evidence type="ECO:0000256" key="1">
    <source>
        <dbReference type="ARBA" id="ARBA00001966"/>
    </source>
</evidence>
<dbReference type="GO" id="GO:0005739">
    <property type="term" value="C:mitochondrion"/>
    <property type="evidence" value="ECO:0007669"/>
    <property type="project" value="UniProtKB-ARBA"/>
</dbReference>
<evidence type="ECO:0000256" key="8">
    <source>
        <dbReference type="ARBA" id="ARBA00022723"/>
    </source>
</evidence>
<evidence type="ECO:0000256" key="15">
    <source>
        <dbReference type="ARBA" id="ARBA00032754"/>
    </source>
</evidence>
<name>A0A381U6J8_9ZZZZ</name>
<comment type="catalytic activity">
    <reaction evidence="16">
        <text>a ubiquinone + reduced [electron-transfer flavoprotein] = a ubiquinol + oxidized [electron-transfer flavoprotein] + H(+)</text>
        <dbReference type="Rhea" id="RHEA:24052"/>
        <dbReference type="Rhea" id="RHEA-COMP:9565"/>
        <dbReference type="Rhea" id="RHEA-COMP:9566"/>
        <dbReference type="Rhea" id="RHEA-COMP:10685"/>
        <dbReference type="Rhea" id="RHEA-COMP:10686"/>
        <dbReference type="ChEBI" id="CHEBI:15378"/>
        <dbReference type="ChEBI" id="CHEBI:16389"/>
        <dbReference type="ChEBI" id="CHEBI:17976"/>
        <dbReference type="ChEBI" id="CHEBI:57692"/>
        <dbReference type="ChEBI" id="CHEBI:58307"/>
        <dbReference type="EC" id="1.5.5.1"/>
    </reaction>
</comment>
<keyword evidence="8" id="KW-0479">Metal-binding</keyword>